<evidence type="ECO:0000313" key="2">
    <source>
        <dbReference type="Proteomes" id="UP000236630"/>
    </source>
</evidence>
<dbReference type="AlphaFoldDB" id="A0A2H5QNX6"/>
<accession>A0A2H5QNX6</accession>
<sequence length="84" mass="9305">MAFKTAFSSLLVSKKFSGGCCCGAAAGFKQHRIFLKQPPISAKRLCSSSTAGCLDPYKSKLEQIQLRSKINYRESNENLRKSEI</sequence>
<gene>
    <name evidence="1" type="ORF">CUMW_247600</name>
</gene>
<keyword evidence="2" id="KW-1185">Reference proteome</keyword>
<evidence type="ECO:0000313" key="1">
    <source>
        <dbReference type="EMBL" id="GAY66299.1"/>
    </source>
</evidence>
<proteinExistence type="predicted"/>
<protein>
    <submittedName>
        <fullName evidence="1">Uncharacterized protein</fullName>
    </submittedName>
</protein>
<dbReference type="Proteomes" id="UP000236630">
    <property type="component" value="Unassembled WGS sequence"/>
</dbReference>
<dbReference type="EMBL" id="BDQV01000562">
    <property type="protein sequence ID" value="GAY66299.1"/>
    <property type="molecule type" value="Genomic_DNA"/>
</dbReference>
<organism evidence="1 2">
    <name type="scientific">Citrus unshiu</name>
    <name type="common">Satsuma mandarin</name>
    <name type="synonym">Citrus nobilis var. unshiu</name>
    <dbReference type="NCBI Taxonomy" id="55188"/>
    <lineage>
        <taxon>Eukaryota</taxon>
        <taxon>Viridiplantae</taxon>
        <taxon>Streptophyta</taxon>
        <taxon>Embryophyta</taxon>
        <taxon>Tracheophyta</taxon>
        <taxon>Spermatophyta</taxon>
        <taxon>Magnoliopsida</taxon>
        <taxon>eudicotyledons</taxon>
        <taxon>Gunneridae</taxon>
        <taxon>Pentapetalae</taxon>
        <taxon>rosids</taxon>
        <taxon>malvids</taxon>
        <taxon>Sapindales</taxon>
        <taxon>Rutaceae</taxon>
        <taxon>Aurantioideae</taxon>
        <taxon>Citrus</taxon>
    </lineage>
</organism>
<name>A0A2H5QNX6_CITUN</name>
<comment type="caution">
    <text evidence="1">The sequence shown here is derived from an EMBL/GenBank/DDBJ whole genome shotgun (WGS) entry which is preliminary data.</text>
</comment>
<reference evidence="1 2" key="1">
    <citation type="journal article" date="2017" name="Front. Genet.">
        <title>Draft sequencing of the heterozygous diploid genome of Satsuma (Citrus unshiu Marc.) using a hybrid assembly approach.</title>
        <authorList>
            <person name="Shimizu T."/>
            <person name="Tanizawa Y."/>
            <person name="Mochizuki T."/>
            <person name="Nagasaki H."/>
            <person name="Yoshioka T."/>
            <person name="Toyoda A."/>
            <person name="Fujiyama A."/>
            <person name="Kaminuma E."/>
            <person name="Nakamura Y."/>
        </authorList>
    </citation>
    <scope>NUCLEOTIDE SEQUENCE [LARGE SCALE GENOMIC DNA]</scope>
    <source>
        <strain evidence="2">cv. Miyagawa wase</strain>
    </source>
</reference>